<dbReference type="EMBL" id="KI669467">
    <property type="protein sequence ID" value="OCF55296.1"/>
    <property type="molecule type" value="Genomic_DNA"/>
</dbReference>
<feature type="signal peptide" evidence="1">
    <location>
        <begin position="1"/>
        <end position="19"/>
    </location>
</feature>
<evidence type="ECO:0000313" key="2">
    <source>
        <dbReference type="EMBL" id="OCF55296.1"/>
    </source>
</evidence>
<reference evidence="3" key="2">
    <citation type="submission" date="2013-12" db="EMBL/GenBank/DDBJ databases">
        <title>Evolution of pathogenesis and genome organization in the Tremellales.</title>
        <authorList>
            <person name="Cuomo C."/>
            <person name="Litvintseva A."/>
            <person name="Heitman J."/>
            <person name="Chen Y."/>
            <person name="Sun S."/>
            <person name="Springer D."/>
            <person name="Dromer F."/>
            <person name="Young S."/>
            <person name="Zeng Q."/>
            <person name="Chapman S."/>
            <person name="Gujja S."/>
            <person name="Saif S."/>
            <person name="Birren B."/>
        </authorList>
    </citation>
    <scope>NUCLEOTIDE SEQUENCE [LARGE SCALE GENOMIC DNA]</scope>
    <source>
        <strain evidence="3">CBS 10435</strain>
    </source>
</reference>
<evidence type="ECO:0000256" key="1">
    <source>
        <dbReference type="SAM" id="SignalP"/>
    </source>
</evidence>
<name>A0A1B9II52_9TREE</name>
<keyword evidence="1" id="KW-0732">Signal</keyword>
<feature type="chain" id="PRO_5008628714" evidence="1">
    <location>
        <begin position="20"/>
        <end position="147"/>
    </location>
</feature>
<accession>A0A1B9II52</accession>
<proteinExistence type="predicted"/>
<dbReference type="Proteomes" id="UP000092583">
    <property type="component" value="Unassembled WGS sequence"/>
</dbReference>
<gene>
    <name evidence="2" type="ORF">L486_07410</name>
</gene>
<keyword evidence="3" id="KW-1185">Reference proteome</keyword>
<reference evidence="2 3" key="1">
    <citation type="submission" date="2013-07" db="EMBL/GenBank/DDBJ databases">
        <title>The Genome Sequence of Kwoniella mangroviensis CBS10435.</title>
        <authorList>
            <consortium name="The Broad Institute Genome Sequencing Platform"/>
            <person name="Cuomo C."/>
            <person name="Litvintseva A."/>
            <person name="Chen Y."/>
            <person name="Heitman J."/>
            <person name="Sun S."/>
            <person name="Springer D."/>
            <person name="Dromer F."/>
            <person name="Young S.K."/>
            <person name="Zeng Q."/>
            <person name="Gargeya S."/>
            <person name="Fitzgerald M."/>
            <person name="Abouelleil A."/>
            <person name="Alvarado L."/>
            <person name="Berlin A.M."/>
            <person name="Chapman S.B."/>
            <person name="Dewar J."/>
            <person name="Goldberg J."/>
            <person name="Griggs A."/>
            <person name="Gujja S."/>
            <person name="Hansen M."/>
            <person name="Howarth C."/>
            <person name="Imamovic A."/>
            <person name="Larimer J."/>
            <person name="McCowan C."/>
            <person name="Murphy C."/>
            <person name="Pearson M."/>
            <person name="Priest M."/>
            <person name="Roberts A."/>
            <person name="Saif S."/>
            <person name="Shea T."/>
            <person name="Sykes S."/>
            <person name="Wortman J."/>
            <person name="Nusbaum C."/>
            <person name="Birren B."/>
        </authorList>
    </citation>
    <scope>NUCLEOTIDE SEQUENCE [LARGE SCALE GENOMIC DNA]</scope>
    <source>
        <strain evidence="2 3">CBS 10435</strain>
    </source>
</reference>
<evidence type="ECO:0000313" key="3">
    <source>
        <dbReference type="Proteomes" id="UP000092583"/>
    </source>
</evidence>
<organism evidence="2 3">
    <name type="scientific">Kwoniella mangroviensis CBS 10435</name>
    <dbReference type="NCBI Taxonomy" id="1331196"/>
    <lineage>
        <taxon>Eukaryota</taxon>
        <taxon>Fungi</taxon>
        <taxon>Dikarya</taxon>
        <taxon>Basidiomycota</taxon>
        <taxon>Agaricomycotina</taxon>
        <taxon>Tremellomycetes</taxon>
        <taxon>Tremellales</taxon>
        <taxon>Cryptococcaceae</taxon>
        <taxon>Kwoniella</taxon>
    </lineage>
</organism>
<protein>
    <submittedName>
        <fullName evidence="2">Uncharacterized protein</fullName>
    </submittedName>
</protein>
<dbReference type="AlphaFoldDB" id="A0A1B9II52"/>
<sequence length="147" mass="16132">MKTTIALLGLGCAMIQAQARQYWIVVGNQIALGDGATVNDNQYPQWVVDDGGVSECEPFDDCNKGDINAPGLEYLYETYPETVTMYGSCGRGNVDLYKSGDTTWNAYTSGGDGSVIGNCENDRSWDCLKEELGSWGVKSFIRCQLDW</sequence>